<dbReference type="SMART" id="SM00822">
    <property type="entry name" value="PKS_KR"/>
    <property type="match status" value="1"/>
</dbReference>
<dbReference type="InterPro" id="IPR002347">
    <property type="entry name" value="SDR_fam"/>
</dbReference>
<dbReference type="Gene3D" id="3.40.50.720">
    <property type="entry name" value="NAD(P)-binding Rossmann-like Domain"/>
    <property type="match status" value="1"/>
</dbReference>
<dbReference type="AlphaFoldDB" id="Q1ASU5"/>
<evidence type="ECO:0000256" key="3">
    <source>
        <dbReference type="RuleBase" id="RU000363"/>
    </source>
</evidence>
<reference evidence="5 6" key="1">
    <citation type="submission" date="2006-06" db="EMBL/GenBank/DDBJ databases">
        <title>Complete sequence of Rubrobacter xylanophilus DSM 9941.</title>
        <authorList>
            <consortium name="US DOE Joint Genome Institute"/>
            <person name="Copeland A."/>
            <person name="Lucas S."/>
            <person name="Lapidus A."/>
            <person name="Barry K."/>
            <person name="Detter J.C."/>
            <person name="Glavina del Rio T."/>
            <person name="Hammon N."/>
            <person name="Israni S."/>
            <person name="Dalin E."/>
            <person name="Tice H."/>
            <person name="Pitluck S."/>
            <person name="Munk A.C."/>
            <person name="Brettin T."/>
            <person name="Bruce D."/>
            <person name="Han C."/>
            <person name="Tapia R."/>
            <person name="Gilna P."/>
            <person name="Schmutz J."/>
            <person name="Larimer F."/>
            <person name="Land M."/>
            <person name="Hauser L."/>
            <person name="Kyrpides N."/>
            <person name="Lykidis A."/>
            <person name="da Costa M.S."/>
            <person name="Rainey F.A."/>
            <person name="Empadinhas N."/>
            <person name="Jolivet E."/>
            <person name="Battista J.R."/>
            <person name="Richardson P."/>
        </authorList>
    </citation>
    <scope>NUCLEOTIDE SEQUENCE [LARGE SCALE GENOMIC DNA]</scope>
    <source>
        <strain evidence="6">DSM 9941 / NBRC 16129 / PRD-1</strain>
    </source>
</reference>
<dbReference type="Proteomes" id="UP000006637">
    <property type="component" value="Chromosome"/>
</dbReference>
<dbReference type="PROSITE" id="PS51819">
    <property type="entry name" value="VOC"/>
    <property type="match status" value="1"/>
</dbReference>
<evidence type="ECO:0000259" key="4">
    <source>
        <dbReference type="PROSITE" id="PS51819"/>
    </source>
</evidence>
<dbReference type="PRINTS" id="PR00081">
    <property type="entry name" value="GDHRDH"/>
</dbReference>
<dbReference type="GO" id="GO:0016491">
    <property type="term" value="F:oxidoreductase activity"/>
    <property type="evidence" value="ECO:0007669"/>
    <property type="project" value="UniProtKB-KW"/>
</dbReference>
<dbReference type="InterPro" id="IPR036291">
    <property type="entry name" value="NAD(P)-bd_dom_sf"/>
</dbReference>
<proteinExistence type="inferred from homology"/>
<accession>Q1ASU5</accession>
<dbReference type="PANTHER" id="PTHR43669:SF3">
    <property type="entry name" value="ALCOHOL DEHYDROGENASE, PUTATIVE (AFU_ORTHOLOGUE AFUA_3G03445)-RELATED"/>
    <property type="match status" value="1"/>
</dbReference>
<dbReference type="PRINTS" id="PR00080">
    <property type="entry name" value="SDRFAMILY"/>
</dbReference>
<dbReference type="InterPro" id="IPR029068">
    <property type="entry name" value="Glyas_Bleomycin-R_OHBP_Dase"/>
</dbReference>
<organism evidence="5 6">
    <name type="scientific">Rubrobacter xylanophilus (strain DSM 9941 / JCM 11954 / NBRC 16129 / PRD-1)</name>
    <dbReference type="NCBI Taxonomy" id="266117"/>
    <lineage>
        <taxon>Bacteria</taxon>
        <taxon>Bacillati</taxon>
        <taxon>Actinomycetota</taxon>
        <taxon>Rubrobacteria</taxon>
        <taxon>Rubrobacterales</taxon>
        <taxon>Rubrobacteraceae</taxon>
        <taxon>Rubrobacter</taxon>
    </lineage>
</organism>
<name>Q1ASU5_RUBXD</name>
<dbReference type="STRING" id="266117.Rxyl_2616"/>
<protein>
    <submittedName>
        <fullName evidence="5">Short-chain dehydrogenase/reductase SDR</fullName>
    </submittedName>
</protein>
<dbReference type="KEGG" id="rxy:Rxyl_2616"/>
<dbReference type="Pfam" id="PF00106">
    <property type="entry name" value="adh_short"/>
    <property type="match status" value="1"/>
</dbReference>
<dbReference type="PROSITE" id="PS00061">
    <property type="entry name" value="ADH_SHORT"/>
    <property type="match status" value="1"/>
</dbReference>
<dbReference type="InterPro" id="IPR037523">
    <property type="entry name" value="VOC_core"/>
</dbReference>
<dbReference type="InterPro" id="IPR057326">
    <property type="entry name" value="KR_dom"/>
</dbReference>
<dbReference type="HOGENOM" id="CLU_721380_0_0_11"/>
<comment type="similarity">
    <text evidence="1 3">Belongs to the short-chain dehydrogenases/reductases (SDR) family.</text>
</comment>
<dbReference type="CDD" id="cd05233">
    <property type="entry name" value="SDR_c"/>
    <property type="match status" value="1"/>
</dbReference>
<dbReference type="SUPFAM" id="SSF51735">
    <property type="entry name" value="NAD(P)-binding Rossmann-fold domains"/>
    <property type="match status" value="1"/>
</dbReference>
<feature type="domain" description="VOC" evidence="4">
    <location>
        <begin position="253"/>
        <end position="376"/>
    </location>
</feature>
<dbReference type="InterPro" id="IPR004360">
    <property type="entry name" value="Glyas_Fos-R_dOase_dom"/>
</dbReference>
<gene>
    <name evidence="5" type="ordered locus">Rxyl_2616</name>
</gene>
<dbReference type="OrthoDB" id="9775296at2"/>
<evidence type="ECO:0000256" key="2">
    <source>
        <dbReference type="ARBA" id="ARBA00023002"/>
    </source>
</evidence>
<dbReference type="Gene3D" id="3.10.180.10">
    <property type="entry name" value="2,3-Dihydroxybiphenyl 1,2-Dioxygenase, domain 1"/>
    <property type="match status" value="1"/>
</dbReference>
<dbReference type="PANTHER" id="PTHR43669">
    <property type="entry name" value="5-KETO-D-GLUCONATE 5-REDUCTASE"/>
    <property type="match status" value="1"/>
</dbReference>
<keyword evidence="6" id="KW-1185">Reference proteome</keyword>
<evidence type="ECO:0000313" key="5">
    <source>
        <dbReference type="EMBL" id="ABG05533.1"/>
    </source>
</evidence>
<dbReference type="InterPro" id="IPR020904">
    <property type="entry name" value="Sc_DH/Rdtase_CS"/>
</dbReference>
<dbReference type="eggNOG" id="COG1028">
    <property type="taxonomic scope" value="Bacteria"/>
</dbReference>
<evidence type="ECO:0000313" key="6">
    <source>
        <dbReference type="Proteomes" id="UP000006637"/>
    </source>
</evidence>
<dbReference type="CDD" id="cd06587">
    <property type="entry name" value="VOC"/>
    <property type="match status" value="1"/>
</dbReference>
<dbReference type="SUPFAM" id="SSF54593">
    <property type="entry name" value="Glyoxalase/Bleomycin resistance protein/Dihydroxybiphenyl dioxygenase"/>
    <property type="match status" value="1"/>
</dbReference>
<dbReference type="Pfam" id="PF00903">
    <property type="entry name" value="Glyoxalase"/>
    <property type="match status" value="1"/>
</dbReference>
<dbReference type="EMBL" id="CP000386">
    <property type="protein sequence ID" value="ABG05533.1"/>
    <property type="molecule type" value="Genomic_DNA"/>
</dbReference>
<keyword evidence="2" id="KW-0560">Oxidoreductase</keyword>
<dbReference type="RefSeq" id="WP_011565542.1">
    <property type="nucleotide sequence ID" value="NC_008148.1"/>
</dbReference>
<dbReference type="eggNOG" id="COG0346">
    <property type="taxonomic scope" value="Bacteria"/>
</dbReference>
<sequence length="383" mass="39882">MDDPGPRTALITGASRGLGLALARHLAGRGWRLLIDARGAGALERARTELAGRTEVVAVPGDVTDARHRRALAEAARALGGLDAVVNNAGILGPSPQPALLDYPLDALEEVYRTNVLAPLGVLQAVRGELRPGARIINVTSDAAVEPYPGWGGYGSAKAALEQLSSILAAENPDLRVYQADPGDMRTAMHQAAFPGEDISDRPPPENSAPGLVALLEGDLPGGRYRVAEIPTEGAAQVGAQDGAREGAPGGVRELRVALAVEDFERAASLYGEALGLELVESWDRPDGRGAIFAAGRATVEVLDPGSARSVDLIEAGGPVSGPVRLALRVPDVEAASEALLGAGLEPEGGPVSTPWGDLNRRLRTPEGLQLTLFRPADEKERV</sequence>
<evidence type="ECO:0000256" key="1">
    <source>
        <dbReference type="ARBA" id="ARBA00006484"/>
    </source>
</evidence>